<dbReference type="Proteomes" id="UP000516412">
    <property type="component" value="Chromosome"/>
</dbReference>
<keyword evidence="2" id="KW-1185">Reference proteome</keyword>
<name>A0ACD0ZRE3_9NEIS</name>
<accession>A0ACD0ZRE3</accession>
<gene>
    <name evidence="1" type="primary">hpaC</name>
    <name evidence="1" type="ORF">H7A79_1714</name>
</gene>
<dbReference type="EMBL" id="CP060414">
    <property type="protein sequence ID" value="QNT60267.2"/>
    <property type="molecule type" value="Genomic_DNA"/>
</dbReference>
<evidence type="ECO:0000313" key="2">
    <source>
        <dbReference type="Proteomes" id="UP000516412"/>
    </source>
</evidence>
<protein>
    <submittedName>
        <fullName evidence="1">4-hydroxyphenylacetate 3-monooxygenase reductase component</fullName>
    </submittedName>
</protein>
<proteinExistence type="predicted"/>
<reference evidence="1" key="1">
    <citation type="submission" date="2024-06" db="EMBL/GenBank/DDBJ databases">
        <title>Complete Genome Sequence of mouse commensal type strain Neisseria musculi.</title>
        <authorList>
            <person name="Thapa E."/>
            <person name="Aluvathingal J."/>
            <person name="Nadendla S."/>
            <person name="Mehta A."/>
            <person name="Tettelin H."/>
            <person name="Weyand N.J."/>
        </authorList>
    </citation>
    <scope>NUCLEOTIDE SEQUENCE</scope>
    <source>
        <strain evidence="1">NW831</strain>
    </source>
</reference>
<organism evidence="1 2">
    <name type="scientific">Neisseria musculi</name>
    <dbReference type="NCBI Taxonomy" id="1815583"/>
    <lineage>
        <taxon>Bacteria</taxon>
        <taxon>Pseudomonadati</taxon>
        <taxon>Pseudomonadota</taxon>
        <taxon>Betaproteobacteria</taxon>
        <taxon>Neisseriales</taxon>
        <taxon>Neisseriaceae</taxon>
        <taxon>Neisseria</taxon>
    </lineage>
</organism>
<sequence>MTDTHTATHPLQQPFRDAMASFAAGVHVITTDGNAGRYGITMTAVAPITDQPPTMLLCINRQSAIIPILSANNHLCINVLSAGQQDIAEHFAGLTPLSPEERFKYHIWHRGQTGQLQVEGAPAHLHGKITARHEIGTHHVFYVEINEIKISNTTEPVLVYLRRNFNSLK</sequence>
<evidence type="ECO:0000313" key="1">
    <source>
        <dbReference type="EMBL" id="QNT60267.2"/>
    </source>
</evidence>